<evidence type="ECO:0000313" key="2">
    <source>
        <dbReference type="EMBL" id="CAJ0606925.1"/>
    </source>
</evidence>
<name>A0AA36HA11_CYLNA</name>
<evidence type="ECO:0000313" key="3">
    <source>
        <dbReference type="Proteomes" id="UP001176961"/>
    </source>
</evidence>
<feature type="region of interest" description="Disordered" evidence="1">
    <location>
        <begin position="98"/>
        <end position="130"/>
    </location>
</feature>
<gene>
    <name evidence="2" type="ORF">CYNAS_LOCUS18908</name>
</gene>
<dbReference type="EMBL" id="CATQJL010000316">
    <property type="protein sequence ID" value="CAJ0606925.1"/>
    <property type="molecule type" value="Genomic_DNA"/>
</dbReference>
<proteinExistence type="predicted"/>
<feature type="compositionally biased region" description="Basic and acidic residues" evidence="1">
    <location>
        <begin position="105"/>
        <end position="114"/>
    </location>
</feature>
<sequence length="130" mass="15330">MSRPYYTCPQKQQEQRNFFAAMKIYFSLASDFLQVYFKNCKESLKTICVAHYLKSVDIAVNARDVCRYLNDYLRKYGRGNEWNIRPAQADVVFRAQMRENSLSNDNRREERSTEVEDVSMPPPPAVMRVD</sequence>
<protein>
    <submittedName>
        <fullName evidence="2">Uncharacterized protein</fullName>
    </submittedName>
</protein>
<accession>A0AA36HA11</accession>
<comment type="caution">
    <text evidence="2">The sequence shown here is derived from an EMBL/GenBank/DDBJ whole genome shotgun (WGS) entry which is preliminary data.</text>
</comment>
<dbReference type="AlphaFoldDB" id="A0AA36HA11"/>
<organism evidence="2 3">
    <name type="scientific">Cylicocyclus nassatus</name>
    <name type="common">Nematode worm</name>
    <dbReference type="NCBI Taxonomy" id="53992"/>
    <lineage>
        <taxon>Eukaryota</taxon>
        <taxon>Metazoa</taxon>
        <taxon>Ecdysozoa</taxon>
        <taxon>Nematoda</taxon>
        <taxon>Chromadorea</taxon>
        <taxon>Rhabditida</taxon>
        <taxon>Rhabditina</taxon>
        <taxon>Rhabditomorpha</taxon>
        <taxon>Strongyloidea</taxon>
        <taxon>Strongylidae</taxon>
        <taxon>Cylicocyclus</taxon>
    </lineage>
</organism>
<evidence type="ECO:0000256" key="1">
    <source>
        <dbReference type="SAM" id="MobiDB-lite"/>
    </source>
</evidence>
<dbReference type="Proteomes" id="UP001176961">
    <property type="component" value="Unassembled WGS sequence"/>
</dbReference>
<reference evidence="2" key="1">
    <citation type="submission" date="2023-07" db="EMBL/GenBank/DDBJ databases">
        <authorList>
            <consortium name="CYATHOMIX"/>
        </authorList>
    </citation>
    <scope>NUCLEOTIDE SEQUENCE</scope>
    <source>
        <strain evidence="2">N/A</strain>
    </source>
</reference>
<keyword evidence="3" id="KW-1185">Reference proteome</keyword>
<feature type="compositionally biased region" description="Pro residues" evidence="1">
    <location>
        <begin position="120"/>
        <end position="130"/>
    </location>
</feature>